<organism evidence="7 8">
    <name type="scientific">Paenibacillus thailandensis</name>
    <dbReference type="NCBI Taxonomy" id="393250"/>
    <lineage>
        <taxon>Bacteria</taxon>
        <taxon>Bacillati</taxon>
        <taxon>Bacillota</taxon>
        <taxon>Bacilli</taxon>
        <taxon>Bacillales</taxon>
        <taxon>Paenibacillaceae</taxon>
        <taxon>Paenibacillus</taxon>
    </lineage>
</organism>
<feature type="transmembrane region" description="Helical" evidence="5">
    <location>
        <begin position="52"/>
        <end position="71"/>
    </location>
</feature>
<evidence type="ECO:0000256" key="2">
    <source>
        <dbReference type="ARBA" id="ARBA00022692"/>
    </source>
</evidence>
<feature type="transmembrane region" description="Helical" evidence="5">
    <location>
        <begin position="140"/>
        <end position="159"/>
    </location>
</feature>
<dbReference type="Pfam" id="PF04932">
    <property type="entry name" value="Wzy_C"/>
    <property type="match status" value="1"/>
</dbReference>
<keyword evidence="2 5" id="KW-0812">Transmembrane</keyword>
<keyword evidence="7" id="KW-0436">Ligase</keyword>
<evidence type="ECO:0000256" key="5">
    <source>
        <dbReference type="SAM" id="Phobius"/>
    </source>
</evidence>
<feature type="transmembrane region" description="Helical" evidence="5">
    <location>
        <begin position="232"/>
        <end position="249"/>
    </location>
</feature>
<dbReference type="RefSeq" id="WP_379269749.1">
    <property type="nucleotide sequence ID" value="NZ_JBHUGT010000033.1"/>
</dbReference>
<evidence type="ECO:0000313" key="8">
    <source>
        <dbReference type="Proteomes" id="UP001597493"/>
    </source>
</evidence>
<evidence type="ECO:0000256" key="3">
    <source>
        <dbReference type="ARBA" id="ARBA00022989"/>
    </source>
</evidence>
<feature type="transmembrane region" description="Helical" evidence="5">
    <location>
        <begin position="256"/>
        <end position="274"/>
    </location>
</feature>
<keyword evidence="3 5" id="KW-1133">Transmembrane helix</keyword>
<gene>
    <name evidence="7" type="ORF">ACFSW5_03320</name>
</gene>
<proteinExistence type="predicted"/>
<reference evidence="8" key="1">
    <citation type="journal article" date="2019" name="Int. J. Syst. Evol. Microbiol.">
        <title>The Global Catalogue of Microorganisms (GCM) 10K type strain sequencing project: providing services to taxonomists for standard genome sequencing and annotation.</title>
        <authorList>
            <consortium name="The Broad Institute Genomics Platform"/>
            <consortium name="The Broad Institute Genome Sequencing Center for Infectious Disease"/>
            <person name="Wu L."/>
            <person name="Ma J."/>
        </authorList>
    </citation>
    <scope>NUCLEOTIDE SEQUENCE [LARGE SCALE GENOMIC DNA]</scope>
    <source>
        <strain evidence="8">TISTR 1827</strain>
    </source>
</reference>
<feature type="transmembrane region" description="Helical" evidence="5">
    <location>
        <begin position="207"/>
        <end position="226"/>
    </location>
</feature>
<dbReference type="GO" id="GO:0016874">
    <property type="term" value="F:ligase activity"/>
    <property type="evidence" value="ECO:0007669"/>
    <property type="project" value="UniProtKB-KW"/>
</dbReference>
<dbReference type="Proteomes" id="UP001597493">
    <property type="component" value="Unassembled WGS sequence"/>
</dbReference>
<evidence type="ECO:0000256" key="1">
    <source>
        <dbReference type="ARBA" id="ARBA00004141"/>
    </source>
</evidence>
<evidence type="ECO:0000259" key="6">
    <source>
        <dbReference type="Pfam" id="PF04932"/>
    </source>
</evidence>
<feature type="domain" description="O-antigen ligase-related" evidence="6">
    <location>
        <begin position="309"/>
        <end position="453"/>
    </location>
</feature>
<evidence type="ECO:0000313" key="7">
    <source>
        <dbReference type="EMBL" id="MFD2659291.1"/>
    </source>
</evidence>
<feature type="transmembrane region" description="Helical" evidence="5">
    <location>
        <begin position="12"/>
        <end position="32"/>
    </location>
</feature>
<dbReference type="InterPro" id="IPR007016">
    <property type="entry name" value="O-antigen_ligase-rel_domated"/>
</dbReference>
<feature type="transmembrane region" description="Helical" evidence="5">
    <location>
        <begin position="179"/>
        <end position="200"/>
    </location>
</feature>
<dbReference type="PANTHER" id="PTHR37422">
    <property type="entry name" value="TEICHURONIC ACID BIOSYNTHESIS PROTEIN TUAE"/>
    <property type="match status" value="1"/>
</dbReference>
<sequence>MSTYSSKGRKNAYGNIPLLQWIMTIGVGLFIFIFPYNQALFNGYAFNFESKIYPAVIFAYILLIVTAVYLFRQNWSLASHRGILSIGVMLFAVVYWISSFQAAAPYYAKFMTLIVFALAALFVTALFAAEKWQMRKIIEYSLMGTSYIIVLFGLLNLFGQVYYRDAMWLSSTGYRLTSFFQYSNTYAGFLLALFFATLYYTTNCKRWYMNLIHALMLAPIWISFMLTYSRGAFVVIPVILLALIPFLSFMRQLLYIVYMVISVVVSMAFLGVITKNSEKISAIVQPTAERGPDTISLFSSLPLQSWLMLLAASVIIAAVIMHIQVRWSAKLEAKVQKLADRRGSFLFVPALIVVLGAIAAALLLTNNPIRSLLPDPIEERLSTINFQQHSVLERWTFYEDGLRLSQDYPLFGAGGGAWQALFQQYQNNPYWSKQAHSYFIQTLVEVGWIGLLLQLALLAYCYILYIRFYAKHPERRGSHLVFFIFSLALLVHSAIDFDMSYVYLSAILFVCLGAMLAPYGSLMGLKKTAAAVETGGVPAKGGNTSAKSSNGETRSYGKTIYASAIVIASLVLLFGAIRETNANGSYSKAIGMASSGSADINDLLGPINKAIELSPNHTQFSLVKLDWLNQVYQNTSEERFLKEALSTVDAAKKNDPYNRDIVLSRLQWLGRAGDMEGMLTEIEDGLDKFRWDITFYEIAIVEYVSVGETDSSKKEQYWNRAAEIGEEVQRRIDKLKDLPPEQLQGRSFDYTDKMKEALAKIQ</sequence>
<evidence type="ECO:0000256" key="4">
    <source>
        <dbReference type="ARBA" id="ARBA00023136"/>
    </source>
</evidence>
<feature type="transmembrane region" description="Helical" evidence="5">
    <location>
        <begin position="477"/>
        <end position="495"/>
    </location>
</feature>
<feature type="transmembrane region" description="Helical" evidence="5">
    <location>
        <begin position="83"/>
        <end position="104"/>
    </location>
</feature>
<feature type="transmembrane region" description="Helical" evidence="5">
    <location>
        <begin position="501"/>
        <end position="519"/>
    </location>
</feature>
<feature type="transmembrane region" description="Helical" evidence="5">
    <location>
        <begin position="559"/>
        <end position="577"/>
    </location>
</feature>
<comment type="subcellular location">
    <subcellularLocation>
        <location evidence="1">Membrane</location>
        <topology evidence="1">Multi-pass membrane protein</topology>
    </subcellularLocation>
</comment>
<dbReference type="InterPro" id="IPR051533">
    <property type="entry name" value="WaaL-like"/>
</dbReference>
<name>A0ABW5QSL4_9BACL</name>
<dbReference type="EMBL" id="JBHUMY010000001">
    <property type="protein sequence ID" value="MFD2659291.1"/>
    <property type="molecule type" value="Genomic_DNA"/>
</dbReference>
<keyword evidence="8" id="KW-1185">Reference proteome</keyword>
<comment type="caution">
    <text evidence="7">The sequence shown here is derived from an EMBL/GenBank/DDBJ whole genome shotgun (WGS) entry which is preliminary data.</text>
</comment>
<keyword evidence="4 5" id="KW-0472">Membrane</keyword>
<feature type="transmembrane region" description="Helical" evidence="5">
    <location>
        <begin position="306"/>
        <end position="325"/>
    </location>
</feature>
<feature type="transmembrane region" description="Helical" evidence="5">
    <location>
        <begin position="345"/>
        <end position="364"/>
    </location>
</feature>
<feature type="transmembrane region" description="Helical" evidence="5">
    <location>
        <begin position="446"/>
        <end position="465"/>
    </location>
</feature>
<feature type="transmembrane region" description="Helical" evidence="5">
    <location>
        <begin position="110"/>
        <end position="128"/>
    </location>
</feature>
<dbReference type="PANTHER" id="PTHR37422:SF13">
    <property type="entry name" value="LIPOPOLYSACCHARIDE BIOSYNTHESIS PROTEIN PA4999-RELATED"/>
    <property type="match status" value="1"/>
</dbReference>
<accession>A0ABW5QSL4</accession>
<protein>
    <submittedName>
        <fullName evidence="7">O-antigen ligase family protein</fullName>
    </submittedName>
</protein>